<dbReference type="SUPFAM" id="SSF57903">
    <property type="entry name" value="FYVE/PHD zinc finger"/>
    <property type="match status" value="1"/>
</dbReference>
<evidence type="ECO:0000256" key="10">
    <source>
        <dbReference type="SAM" id="MobiDB-lite"/>
    </source>
</evidence>
<keyword evidence="6" id="KW-0539">Nucleus</keyword>
<dbReference type="Gene3D" id="3.30.40.10">
    <property type="entry name" value="Zinc/RING finger domain, C3HC4 (zinc finger)"/>
    <property type="match status" value="1"/>
</dbReference>
<feature type="binding site" evidence="8">
    <location>
        <position position="300"/>
    </location>
    <ligand>
        <name>Zn(2+)</name>
        <dbReference type="ChEBI" id="CHEBI:29105"/>
        <label>1</label>
    </ligand>
</feature>
<dbReference type="GO" id="GO:0005634">
    <property type="term" value="C:nucleus"/>
    <property type="evidence" value="ECO:0007669"/>
    <property type="project" value="UniProtKB-SubCell"/>
</dbReference>
<feature type="region of interest" description="Disordered" evidence="10">
    <location>
        <begin position="252"/>
        <end position="274"/>
    </location>
</feature>
<feature type="site" description="Histone H3K4me3 binding" evidence="7">
    <location>
        <position position="310"/>
    </location>
</feature>
<reference evidence="12" key="1">
    <citation type="submission" date="2023-03" db="EMBL/GenBank/DDBJ databases">
        <title>Massive genome expansion in bonnet fungi (Mycena s.s.) driven by repeated elements and novel gene families across ecological guilds.</title>
        <authorList>
            <consortium name="Lawrence Berkeley National Laboratory"/>
            <person name="Harder C.B."/>
            <person name="Miyauchi S."/>
            <person name="Viragh M."/>
            <person name="Kuo A."/>
            <person name="Thoen E."/>
            <person name="Andreopoulos B."/>
            <person name="Lu D."/>
            <person name="Skrede I."/>
            <person name="Drula E."/>
            <person name="Henrissat B."/>
            <person name="Morin E."/>
            <person name="Kohler A."/>
            <person name="Barry K."/>
            <person name="LaButti K."/>
            <person name="Morin E."/>
            <person name="Salamov A."/>
            <person name="Lipzen A."/>
            <person name="Mereny Z."/>
            <person name="Hegedus B."/>
            <person name="Baldrian P."/>
            <person name="Stursova M."/>
            <person name="Weitz H."/>
            <person name="Taylor A."/>
            <person name="Grigoriev I.V."/>
            <person name="Nagy L.G."/>
            <person name="Martin F."/>
            <person name="Kauserud H."/>
        </authorList>
    </citation>
    <scope>NUCLEOTIDE SEQUENCE</scope>
    <source>
        <strain evidence="12">9144</strain>
    </source>
</reference>
<evidence type="ECO:0000313" key="12">
    <source>
        <dbReference type="EMBL" id="KAJ7197298.1"/>
    </source>
</evidence>
<comment type="subcellular location">
    <subcellularLocation>
        <location evidence="1">Nucleus</location>
    </subcellularLocation>
</comment>
<feature type="binding site" evidence="8">
    <location>
        <position position="345"/>
    </location>
    <ligand>
        <name>Zn(2+)</name>
        <dbReference type="ChEBI" id="CHEBI:29105"/>
        <label>2</label>
    </ligand>
</feature>
<dbReference type="PANTHER" id="PTHR10333">
    <property type="entry name" value="INHIBITOR OF GROWTH PROTEIN"/>
    <property type="match status" value="1"/>
</dbReference>
<feature type="compositionally biased region" description="Low complexity" evidence="10">
    <location>
        <begin position="139"/>
        <end position="159"/>
    </location>
</feature>
<dbReference type="Proteomes" id="UP001219525">
    <property type="component" value="Unassembled WGS sequence"/>
</dbReference>
<accession>A0AAD6UXJ8</accession>
<dbReference type="InterPro" id="IPR013083">
    <property type="entry name" value="Znf_RING/FYVE/PHD"/>
</dbReference>
<feature type="compositionally biased region" description="Polar residues" evidence="10">
    <location>
        <begin position="126"/>
        <end position="138"/>
    </location>
</feature>
<feature type="site" description="Histone H3K4me3 binding" evidence="7">
    <location>
        <position position="322"/>
    </location>
</feature>
<proteinExistence type="inferred from homology"/>
<dbReference type="Gene3D" id="6.10.140.1740">
    <property type="match status" value="1"/>
</dbReference>
<comment type="caution">
    <text evidence="12">The sequence shown here is derived from an EMBL/GenBank/DDBJ whole genome shotgun (WGS) entry which is preliminary data.</text>
</comment>
<evidence type="ECO:0000256" key="5">
    <source>
        <dbReference type="ARBA" id="ARBA00022833"/>
    </source>
</evidence>
<feature type="binding site" evidence="8">
    <location>
        <position position="302"/>
    </location>
    <ligand>
        <name>Zn(2+)</name>
        <dbReference type="ChEBI" id="CHEBI:29105"/>
        <label>1</label>
    </ligand>
</feature>
<dbReference type="InterPro" id="IPR028651">
    <property type="entry name" value="ING_fam"/>
</dbReference>
<feature type="binding site" evidence="8">
    <location>
        <position position="327"/>
    </location>
    <ligand>
        <name>Zn(2+)</name>
        <dbReference type="ChEBI" id="CHEBI:29105"/>
        <label>1</label>
    </ligand>
</feature>
<keyword evidence="4 9" id="KW-0863">Zinc-finger</keyword>
<feature type="binding site" evidence="8">
    <location>
        <position position="313"/>
    </location>
    <ligand>
        <name>Zn(2+)</name>
        <dbReference type="ChEBI" id="CHEBI:29105"/>
        <label>2</label>
    </ligand>
</feature>
<keyword evidence="5 8" id="KW-0862">Zinc</keyword>
<evidence type="ECO:0000256" key="3">
    <source>
        <dbReference type="ARBA" id="ARBA00022723"/>
    </source>
</evidence>
<evidence type="ECO:0000259" key="11">
    <source>
        <dbReference type="PROSITE" id="PS50016"/>
    </source>
</evidence>
<sequence length="355" mass="40243">MSARPSRKRRRSQAFPELEDEQPIADVEGSPKYVQSTGQDRLDKEREVWDAFKDEHVEVFDLSSSLWRKFVLVRELDQQDARNTASLLSAFLKYVALRRATQPRLTVDAPESNTLEHTDRIQQHSTFPADQYPSPNGVQPSSSKQAPAALPQSAPPDQSNSREMLAMIGKLSEASVHDREEKVNLTRAVCDSVERSIRLIDQAIQEQEHAISLGARPGTRLAPILLPEVVMPRWSKPVRDPLSPELDDALGGFQTAPPQARGRKKGRKGRKAETAETVVLLPRPNPPVILNPDPNERRYCYCDQVSFGEMIACDDPRCEREWFHFSCTNLAAAPEGRKKWFCDDCILRKSRKRIR</sequence>
<feature type="compositionally biased region" description="Basic residues" evidence="10">
    <location>
        <begin position="261"/>
        <end position="270"/>
    </location>
</feature>
<feature type="binding site" evidence="8">
    <location>
        <position position="342"/>
    </location>
    <ligand>
        <name>Zn(2+)</name>
        <dbReference type="ChEBI" id="CHEBI:29105"/>
        <label>2</label>
    </ligand>
</feature>
<feature type="binding site" evidence="8">
    <location>
        <position position="324"/>
    </location>
    <ligand>
        <name>Zn(2+)</name>
        <dbReference type="ChEBI" id="CHEBI:29105"/>
        <label>1</label>
    </ligand>
</feature>
<dbReference type="InterPro" id="IPR001965">
    <property type="entry name" value="Znf_PHD"/>
</dbReference>
<feature type="region of interest" description="Disordered" evidence="10">
    <location>
        <begin position="1"/>
        <end position="40"/>
    </location>
</feature>
<evidence type="ECO:0000256" key="4">
    <source>
        <dbReference type="ARBA" id="ARBA00022771"/>
    </source>
</evidence>
<dbReference type="CDD" id="cd15505">
    <property type="entry name" value="PHD_ING"/>
    <property type="match status" value="1"/>
</dbReference>
<keyword evidence="13" id="KW-1185">Reference proteome</keyword>
<evidence type="ECO:0000256" key="6">
    <source>
        <dbReference type="ARBA" id="ARBA00023242"/>
    </source>
</evidence>
<feature type="site" description="Histone H3K4me3 binding" evidence="7">
    <location>
        <position position="299"/>
    </location>
</feature>
<feature type="region of interest" description="Disordered" evidence="10">
    <location>
        <begin position="126"/>
        <end position="160"/>
    </location>
</feature>
<evidence type="ECO:0000256" key="2">
    <source>
        <dbReference type="ARBA" id="ARBA00010210"/>
    </source>
</evidence>
<feature type="compositionally biased region" description="Basic residues" evidence="10">
    <location>
        <begin position="1"/>
        <end position="12"/>
    </location>
</feature>
<dbReference type="InterPro" id="IPR019787">
    <property type="entry name" value="Znf_PHD-finger"/>
</dbReference>
<evidence type="ECO:0000256" key="7">
    <source>
        <dbReference type="PIRSR" id="PIRSR628651-50"/>
    </source>
</evidence>
<dbReference type="InterPro" id="IPR011011">
    <property type="entry name" value="Znf_FYVE_PHD"/>
</dbReference>
<dbReference type="GO" id="GO:0000785">
    <property type="term" value="C:chromatin"/>
    <property type="evidence" value="ECO:0007669"/>
    <property type="project" value="UniProtKB-ARBA"/>
</dbReference>
<dbReference type="GO" id="GO:0008270">
    <property type="term" value="F:zinc ion binding"/>
    <property type="evidence" value="ECO:0007669"/>
    <property type="project" value="UniProtKB-KW"/>
</dbReference>
<feature type="binding site" evidence="8">
    <location>
        <position position="318"/>
    </location>
    <ligand>
        <name>Zn(2+)</name>
        <dbReference type="ChEBI" id="CHEBI:29105"/>
        <label>2</label>
    </ligand>
</feature>
<comment type="similarity">
    <text evidence="2">Belongs to the ING family.</text>
</comment>
<dbReference type="EMBL" id="JARJCW010000079">
    <property type="protein sequence ID" value="KAJ7197298.1"/>
    <property type="molecule type" value="Genomic_DNA"/>
</dbReference>
<feature type="domain" description="PHD-type" evidence="11">
    <location>
        <begin position="297"/>
        <end position="348"/>
    </location>
</feature>
<name>A0AAD6UXJ8_9AGAR</name>
<dbReference type="InterPro" id="IPR019786">
    <property type="entry name" value="Zinc_finger_PHD-type_CS"/>
</dbReference>
<gene>
    <name evidence="12" type="ORF">GGX14DRAFT_472237</name>
</gene>
<evidence type="ECO:0000256" key="1">
    <source>
        <dbReference type="ARBA" id="ARBA00004123"/>
    </source>
</evidence>
<evidence type="ECO:0000256" key="9">
    <source>
        <dbReference type="PROSITE-ProRule" id="PRU00146"/>
    </source>
</evidence>
<dbReference type="PROSITE" id="PS50016">
    <property type="entry name" value="ZF_PHD_2"/>
    <property type="match status" value="1"/>
</dbReference>
<dbReference type="PROSITE" id="PS01359">
    <property type="entry name" value="ZF_PHD_1"/>
    <property type="match status" value="1"/>
</dbReference>
<dbReference type="SMART" id="SM00249">
    <property type="entry name" value="PHD"/>
    <property type="match status" value="1"/>
</dbReference>
<evidence type="ECO:0000256" key="8">
    <source>
        <dbReference type="PIRSR" id="PIRSR628651-51"/>
    </source>
</evidence>
<evidence type="ECO:0000313" key="13">
    <source>
        <dbReference type="Proteomes" id="UP001219525"/>
    </source>
</evidence>
<protein>
    <recommendedName>
        <fullName evidence="11">PHD-type domain-containing protein</fullName>
    </recommendedName>
</protein>
<organism evidence="12 13">
    <name type="scientific">Mycena pura</name>
    <dbReference type="NCBI Taxonomy" id="153505"/>
    <lineage>
        <taxon>Eukaryota</taxon>
        <taxon>Fungi</taxon>
        <taxon>Dikarya</taxon>
        <taxon>Basidiomycota</taxon>
        <taxon>Agaricomycotina</taxon>
        <taxon>Agaricomycetes</taxon>
        <taxon>Agaricomycetidae</taxon>
        <taxon>Agaricales</taxon>
        <taxon>Marasmiineae</taxon>
        <taxon>Mycenaceae</taxon>
        <taxon>Mycena</taxon>
    </lineage>
</organism>
<keyword evidence="3 8" id="KW-0479">Metal-binding</keyword>
<feature type="site" description="Histone H3K4me3 binding" evidence="7">
    <location>
        <position position="314"/>
    </location>
</feature>
<dbReference type="AlphaFoldDB" id="A0AAD6UXJ8"/>